<dbReference type="CDD" id="cd03459">
    <property type="entry name" value="3_4-PCD"/>
    <property type="match status" value="1"/>
</dbReference>
<dbReference type="Pfam" id="PF00775">
    <property type="entry name" value="Dioxygenase_C"/>
    <property type="match status" value="1"/>
</dbReference>
<dbReference type="GO" id="GO:0018578">
    <property type="term" value="F:protocatechuate 3,4-dioxygenase activity"/>
    <property type="evidence" value="ECO:0007669"/>
    <property type="project" value="InterPro"/>
</dbReference>
<evidence type="ECO:0000259" key="5">
    <source>
        <dbReference type="PROSITE" id="PS00083"/>
    </source>
</evidence>
<name>A0A369TEZ1_9PROT</name>
<evidence type="ECO:0000256" key="2">
    <source>
        <dbReference type="ARBA" id="ARBA00022964"/>
    </source>
</evidence>
<keyword evidence="3" id="KW-0560">Oxidoreductase</keyword>
<evidence type="ECO:0000313" key="7">
    <source>
        <dbReference type="Proteomes" id="UP000253941"/>
    </source>
</evidence>
<dbReference type="InterPro" id="IPR000627">
    <property type="entry name" value="Intradiol_dOase_C"/>
</dbReference>
<evidence type="ECO:0000313" key="6">
    <source>
        <dbReference type="EMBL" id="RDD63402.1"/>
    </source>
</evidence>
<keyword evidence="2 6" id="KW-0223">Dioxygenase</keyword>
<accession>A0A369TEZ1</accession>
<dbReference type="InterPro" id="IPR039387">
    <property type="entry name" value="3_4-PCD"/>
</dbReference>
<comment type="similarity">
    <text evidence="1">Belongs to the intradiol ring-cleavage dioxygenase family.</text>
</comment>
<feature type="chain" id="PRO_5016884085" evidence="4">
    <location>
        <begin position="26"/>
        <end position="209"/>
    </location>
</feature>
<dbReference type="PANTHER" id="PTHR33711:SF9">
    <property type="entry name" value="PROTOCATECHUATE 3,4-DIOXYGENASE ALPHA CHAIN"/>
    <property type="match status" value="1"/>
</dbReference>
<reference evidence="6 7" key="1">
    <citation type="submission" date="2018-07" db="EMBL/GenBank/DDBJ databases">
        <title>Venubactetium sediminum gen. nov., sp. nov., isolated from a marine solar saltern.</title>
        <authorList>
            <person name="Wang S."/>
        </authorList>
    </citation>
    <scope>NUCLEOTIDE SEQUENCE [LARGE SCALE GENOMIC DNA]</scope>
    <source>
        <strain evidence="6 7">WD2A32</strain>
    </source>
</reference>
<dbReference type="GO" id="GO:0008199">
    <property type="term" value="F:ferric iron binding"/>
    <property type="evidence" value="ECO:0007669"/>
    <property type="project" value="InterPro"/>
</dbReference>
<dbReference type="RefSeq" id="WP_114580656.1">
    <property type="nucleotide sequence ID" value="NZ_QPMH01000002.1"/>
</dbReference>
<dbReference type="Proteomes" id="UP000253941">
    <property type="component" value="Unassembled WGS sequence"/>
</dbReference>
<dbReference type="Gene3D" id="2.60.130.10">
    <property type="entry name" value="Aromatic compound dioxygenase"/>
    <property type="match status" value="1"/>
</dbReference>
<dbReference type="SUPFAM" id="SSF49482">
    <property type="entry name" value="Aromatic compound dioxygenase"/>
    <property type="match status" value="1"/>
</dbReference>
<dbReference type="PANTHER" id="PTHR33711">
    <property type="entry name" value="DIOXYGENASE, PUTATIVE (AFU_ORTHOLOGUE AFUA_2G02910)-RELATED"/>
    <property type="match status" value="1"/>
</dbReference>
<keyword evidence="4" id="KW-0732">Signal</keyword>
<organism evidence="6 7">
    <name type="scientific">Ferruginivarius sediminum</name>
    <dbReference type="NCBI Taxonomy" id="2661937"/>
    <lineage>
        <taxon>Bacteria</taxon>
        <taxon>Pseudomonadati</taxon>
        <taxon>Pseudomonadota</taxon>
        <taxon>Alphaproteobacteria</taxon>
        <taxon>Rhodospirillales</taxon>
        <taxon>Rhodospirillaceae</taxon>
        <taxon>Ferruginivarius</taxon>
    </lineage>
</organism>
<dbReference type="PROSITE" id="PS00083">
    <property type="entry name" value="INTRADIOL_DIOXYGENAS"/>
    <property type="match status" value="1"/>
</dbReference>
<dbReference type="AlphaFoldDB" id="A0A369TEZ1"/>
<dbReference type="EMBL" id="QPMH01000002">
    <property type="protein sequence ID" value="RDD63402.1"/>
    <property type="molecule type" value="Genomic_DNA"/>
</dbReference>
<keyword evidence="7" id="KW-1185">Reference proteome</keyword>
<comment type="caution">
    <text evidence="6">The sequence shown here is derived from an EMBL/GenBank/DDBJ whole genome shotgun (WGS) entry which is preliminary data.</text>
</comment>
<sequence length="209" mass="22856">MHRRHLLAGGLGVAAAVTLHRAALAALVRTPAQTAGPFYPNRLPLDRDADLLRAGPDGGMAQGEPAEVFGRVLDLDGRPLTDMEVEIWQCDAQGYYHHIKEYTGGDPNFQGFGRTATGADGAYRFRTIKPVPYGSRTPHIHFRIRGRGTEGLTTQLYIRDHPMNGQDFVLARVPERLRPSVMADFKPEETGGPALARFDIVLGPAFVGD</sequence>
<dbReference type="InterPro" id="IPR015889">
    <property type="entry name" value="Intradiol_dOase_core"/>
</dbReference>
<dbReference type="InterPro" id="IPR050770">
    <property type="entry name" value="Intradiol_RC_Dioxygenase"/>
</dbReference>
<proteinExistence type="inferred from homology"/>
<feature type="domain" description="Intradiol ring-cleavage dioxygenases" evidence="5">
    <location>
        <begin position="68"/>
        <end position="96"/>
    </location>
</feature>
<protein>
    <submittedName>
        <fullName evidence="6">Intradiol ring-cleavage dioxygenase</fullName>
    </submittedName>
</protein>
<feature type="signal peptide" evidence="4">
    <location>
        <begin position="1"/>
        <end position="25"/>
    </location>
</feature>
<evidence type="ECO:0000256" key="4">
    <source>
        <dbReference type="SAM" id="SignalP"/>
    </source>
</evidence>
<evidence type="ECO:0000256" key="3">
    <source>
        <dbReference type="ARBA" id="ARBA00023002"/>
    </source>
</evidence>
<gene>
    <name evidence="6" type="ORF">DRB17_02865</name>
</gene>
<evidence type="ECO:0000256" key="1">
    <source>
        <dbReference type="ARBA" id="ARBA00007825"/>
    </source>
</evidence>